<dbReference type="InterPro" id="IPR045441">
    <property type="entry name" value="DUF6506"/>
</dbReference>
<proteinExistence type="predicted"/>
<evidence type="ECO:0000313" key="1">
    <source>
        <dbReference type="EMBL" id="MDD1795058.1"/>
    </source>
</evidence>
<name>A0ABT5R458_9GAMM</name>
<keyword evidence="2" id="KW-1185">Reference proteome</keyword>
<gene>
    <name evidence="1" type="ORF">LRP50_18175</name>
</gene>
<evidence type="ECO:0000313" key="2">
    <source>
        <dbReference type="Proteomes" id="UP001149400"/>
    </source>
</evidence>
<dbReference type="EMBL" id="JAJUBC010000024">
    <property type="protein sequence ID" value="MDD1795058.1"/>
    <property type="molecule type" value="Genomic_DNA"/>
</dbReference>
<protein>
    <submittedName>
        <fullName evidence="1">DUF6506 family protein</fullName>
    </submittedName>
</protein>
<organism evidence="1 2">
    <name type="scientific">Enterovibrio gelatinilyticus</name>
    <dbReference type="NCBI Taxonomy" id="2899819"/>
    <lineage>
        <taxon>Bacteria</taxon>
        <taxon>Pseudomonadati</taxon>
        <taxon>Pseudomonadota</taxon>
        <taxon>Gammaproteobacteria</taxon>
        <taxon>Vibrionales</taxon>
        <taxon>Vibrionaceae</taxon>
        <taxon>Enterovibrio</taxon>
    </lineage>
</organism>
<reference evidence="1" key="1">
    <citation type="submission" date="2021-12" db="EMBL/GenBank/DDBJ databases">
        <title>Enterovibrio ZSDZ35 sp. nov. and Enterovibrio ZSDZ42 sp. nov., isolated from coastal seawater in Qingdao.</title>
        <authorList>
            <person name="Zhang P."/>
        </authorList>
    </citation>
    <scope>NUCLEOTIDE SEQUENCE</scope>
    <source>
        <strain evidence="1">ZSDZ42</strain>
    </source>
</reference>
<dbReference type="RefSeq" id="WP_274165866.1">
    <property type="nucleotide sequence ID" value="NZ_JAJUBC010000024.1"/>
</dbReference>
<accession>A0ABT5R458</accession>
<comment type="caution">
    <text evidence="1">The sequence shown here is derived from an EMBL/GenBank/DDBJ whole genome shotgun (WGS) entry which is preliminary data.</text>
</comment>
<sequence>MISRYGFIIKSPDYQNDQHRSVIESPLFRSEILGVSSDEEAINAARQLITNGAQVVELCGGFGQESAEKIIARLESDIPIGYVGFSEQEAKKLGGSA</sequence>
<dbReference type="Pfam" id="PF20116">
    <property type="entry name" value="DUF6506"/>
    <property type="match status" value="1"/>
</dbReference>
<dbReference type="Proteomes" id="UP001149400">
    <property type="component" value="Unassembled WGS sequence"/>
</dbReference>